<dbReference type="EMBL" id="JAMRYU010000010">
    <property type="protein sequence ID" value="MDC4240559.1"/>
    <property type="molecule type" value="Genomic_DNA"/>
</dbReference>
<evidence type="ECO:0000313" key="3">
    <source>
        <dbReference type="EMBL" id="MDC4240559.1"/>
    </source>
</evidence>
<dbReference type="Proteomes" id="UP001141183">
    <property type="component" value="Unassembled WGS sequence"/>
</dbReference>
<feature type="domain" description="NodB homology" evidence="2">
    <location>
        <begin position="664"/>
        <end position="857"/>
    </location>
</feature>
<name>A0A9X3XMV3_9CLOT</name>
<dbReference type="InterPro" id="IPR011330">
    <property type="entry name" value="Glyco_hydro/deAcase_b/a-brl"/>
</dbReference>
<keyword evidence="1" id="KW-0472">Membrane</keyword>
<dbReference type="RefSeq" id="WP_272470345.1">
    <property type="nucleotide sequence ID" value="NZ_JAMRYU010000010.1"/>
</dbReference>
<dbReference type="GO" id="GO:0016810">
    <property type="term" value="F:hydrolase activity, acting on carbon-nitrogen (but not peptide) bonds"/>
    <property type="evidence" value="ECO:0007669"/>
    <property type="project" value="InterPro"/>
</dbReference>
<proteinExistence type="predicted"/>
<evidence type="ECO:0000256" key="1">
    <source>
        <dbReference type="SAM" id="Phobius"/>
    </source>
</evidence>
<accession>A0A9X3XMV3</accession>
<dbReference type="AlphaFoldDB" id="A0A9X3XMV3"/>
<keyword evidence="1" id="KW-0812">Transmembrane</keyword>
<dbReference type="Pfam" id="PF01522">
    <property type="entry name" value="Polysacc_deac_1"/>
    <property type="match status" value="3"/>
</dbReference>
<keyword evidence="1" id="KW-1133">Transmembrane helix</keyword>
<dbReference type="GO" id="GO:0005975">
    <property type="term" value="P:carbohydrate metabolic process"/>
    <property type="evidence" value="ECO:0007669"/>
    <property type="project" value="InterPro"/>
</dbReference>
<feature type="domain" description="NodB homology" evidence="2">
    <location>
        <begin position="74"/>
        <end position="261"/>
    </location>
</feature>
<organism evidence="3 4">
    <name type="scientific">Clostridium tertium</name>
    <dbReference type="NCBI Taxonomy" id="1559"/>
    <lineage>
        <taxon>Bacteria</taxon>
        <taxon>Bacillati</taxon>
        <taxon>Bacillota</taxon>
        <taxon>Clostridia</taxon>
        <taxon>Eubacteriales</taxon>
        <taxon>Clostridiaceae</taxon>
        <taxon>Clostridium</taxon>
    </lineage>
</organism>
<sequence>MRKKYLSIIIGALIISISIGAYTYVNYKIDHIKGMTNIIKKNRYDASKEVNEALKSFDITKKSEVITNIDTQSNIVSLSFEGIKNKDTMEKVVDLLDKYNIKATFFIPGIKAAEDSSIVKMIKEGGHDIGNGTLSGNNNMENLSKEDLILDFSTTNKILKSITDKEVELLKCNSIMNNENVLASAFASGNKYVVSTDHYLSYQSFKNYEQAYGYIKNLSNGTIVSIKLDGVLNDFEYNKEIVEEKPAIDKQAGIKENKEDKEDKEDERTITEIVEWVLKAIKEQEKVAVKLKEFPSIKKYNELNNIGIYNDGPLNNDKLSGTIIENMNNSNDSSSGKYEDNKNNVDKIDFKELIDKNNGMLSTIVSRFYTTQEALSYTFRGLSNENVLDNVLASLDKYNAKGTFFVTKNEIINYPDRIKKIVGAGHEIGNGGITVSSDLLNKTNEEICKEIYEVDKLLKEKGIYTNSYMSGYGYSNSKVQEAISTINKIKGLENYELITYTKAPIISKYKDMNADQIIKDYFNVNSYVSLSKGEIVYFRLDSDLFKDNTVISNLIEILTENYVKNGYVHKYNKELQTYYLSTKPLNYSIVPLKDIQSNFESQSNFGRYNILTNIKSMEMKSYDEALKMIKTNYIGNEDVNLEDFSDDEKLNIDKTGTIDTNGESVIFFTFDDWGGDPIVNEILNVLNKHNVKAGFFTISKYVDINSGISNINPNLLRTIALNGHDIGSHNYNHELLDTNKAELEKSLIKSYDVMSNVIGDLDSLRQYFRPPTLLLKKEGLAAVFESGYKYTISGNISTHDYESTSSQEILDAIEPGLVEGRGNIIVMHMNNQSYYTAEALDKFLTNNENGVYGRKYKIAKLSDYLEQ</sequence>
<dbReference type="CDD" id="cd10917">
    <property type="entry name" value="CE4_NodB_like_6s_7s"/>
    <property type="match status" value="3"/>
</dbReference>
<evidence type="ECO:0000313" key="4">
    <source>
        <dbReference type="Proteomes" id="UP001141183"/>
    </source>
</evidence>
<dbReference type="Gene3D" id="3.20.20.370">
    <property type="entry name" value="Glycoside hydrolase/deacetylase"/>
    <property type="match status" value="3"/>
</dbReference>
<dbReference type="SUPFAM" id="SSF88713">
    <property type="entry name" value="Glycoside hydrolase/deacetylase"/>
    <property type="match status" value="3"/>
</dbReference>
<feature type="transmembrane region" description="Helical" evidence="1">
    <location>
        <begin position="5"/>
        <end position="25"/>
    </location>
</feature>
<comment type="caution">
    <text evidence="3">The sequence shown here is derived from an EMBL/GenBank/DDBJ whole genome shotgun (WGS) entry which is preliminary data.</text>
</comment>
<gene>
    <name evidence="3" type="ORF">NE398_10345</name>
</gene>
<dbReference type="InterPro" id="IPR002509">
    <property type="entry name" value="NODB_dom"/>
</dbReference>
<dbReference type="InterPro" id="IPR050248">
    <property type="entry name" value="Polysacc_deacetylase_ArnD"/>
</dbReference>
<dbReference type="PROSITE" id="PS51677">
    <property type="entry name" value="NODB"/>
    <property type="match status" value="3"/>
</dbReference>
<dbReference type="PANTHER" id="PTHR10587">
    <property type="entry name" value="GLYCOSYL TRANSFERASE-RELATED"/>
    <property type="match status" value="1"/>
</dbReference>
<evidence type="ECO:0000259" key="2">
    <source>
        <dbReference type="PROSITE" id="PS51677"/>
    </source>
</evidence>
<reference evidence="3" key="1">
    <citation type="submission" date="2022-05" db="EMBL/GenBank/DDBJ databases">
        <title>Draft genome sequence of Clostridium tertium strain CP3 isolated from Peru.</title>
        <authorList>
            <person name="Hurtado R."/>
            <person name="Lima L."/>
            <person name="Sousa T."/>
            <person name="Jaiswal A.K."/>
            <person name="Tiwari S."/>
            <person name="Maturrano L."/>
            <person name="Brenig B."/>
            <person name="Azevedo V."/>
        </authorList>
    </citation>
    <scope>NUCLEOTIDE SEQUENCE</scope>
    <source>
        <strain evidence="3">CP3</strain>
    </source>
</reference>
<feature type="domain" description="NodB homology" evidence="2">
    <location>
        <begin position="373"/>
        <end position="570"/>
    </location>
</feature>
<keyword evidence="4" id="KW-1185">Reference proteome</keyword>
<protein>
    <submittedName>
        <fullName evidence="3">Polysaccharide deacetylase family protein</fullName>
    </submittedName>
</protein>